<keyword evidence="3" id="KW-1185">Reference proteome</keyword>
<dbReference type="EMBL" id="KM982402">
    <property type="protein sequence ID" value="AKI80315.1"/>
    <property type="molecule type" value="Genomic_DNA"/>
</dbReference>
<dbReference type="Proteomes" id="UP000240461">
    <property type="component" value="Segment"/>
</dbReference>
<evidence type="ECO:0000313" key="2">
    <source>
        <dbReference type="EMBL" id="AKI80315.1"/>
    </source>
</evidence>
<sequence>MDQTVYSNIPRYTYDPYYSNNPYYGGWTYDTLDPYRRCGGYGGYGAFAIPPWRGLNSYEGFGKVYRPWAGRSLLVAPAIYRAGSGPVGSTPWGSGRQVNAARPIGGR</sequence>
<feature type="region of interest" description="Disordered" evidence="1">
    <location>
        <begin position="88"/>
        <end position="107"/>
    </location>
</feature>
<dbReference type="KEGG" id="vg:80514113"/>
<protein>
    <submittedName>
        <fullName evidence="2">Uncharacterized protein</fullName>
    </submittedName>
</protein>
<accession>A0A0G2Y3F0</accession>
<organism evidence="2 3">
    <name type="scientific">Acanthamoeba polyphaga mimivirus Kroon</name>
    <dbReference type="NCBI Taxonomy" id="3069720"/>
    <lineage>
        <taxon>Viruses</taxon>
        <taxon>Varidnaviria</taxon>
        <taxon>Bamfordvirae</taxon>
        <taxon>Nucleocytoviricota</taxon>
        <taxon>Megaviricetes</taxon>
        <taxon>Imitervirales</taxon>
        <taxon>Mimiviridae</taxon>
        <taxon>Megamimivirinae</taxon>
        <taxon>Mimivirus</taxon>
        <taxon>Mimivirus lagoaense</taxon>
    </lineage>
</organism>
<reference evidence="2 3" key="1">
    <citation type="submission" date="2014-10" db="EMBL/GenBank/DDBJ databases">
        <title>Pan-genome analysis of Brazilian lineage A amoebal mimiviruses.</title>
        <authorList>
            <person name="Assis F.L."/>
            <person name="Abrahao J.S."/>
            <person name="Kroon E.G."/>
            <person name="Dornas F.P."/>
            <person name="Andrade K.R."/>
            <person name="Borato P.V.M."/>
            <person name="Pilotto M.R."/>
            <person name="Benamar S."/>
            <person name="LaScola B."/>
            <person name="Colson P."/>
        </authorList>
    </citation>
    <scope>NUCLEOTIDE SEQUENCE [LARGE SCALE GENOMIC DNA]</scope>
    <source>
        <strain evidence="2 3">Kroon</strain>
    </source>
</reference>
<name>A0A0G2Y3F0_9VIRU</name>
<proteinExistence type="predicted"/>
<evidence type="ECO:0000256" key="1">
    <source>
        <dbReference type="SAM" id="MobiDB-lite"/>
    </source>
</evidence>
<evidence type="ECO:0000313" key="3">
    <source>
        <dbReference type="Proteomes" id="UP000240461"/>
    </source>
</evidence>